<evidence type="ECO:0000313" key="4">
    <source>
        <dbReference type="EMBL" id="VDM77247.1"/>
    </source>
</evidence>
<proteinExistence type="predicted"/>
<protein>
    <recommendedName>
        <fullName evidence="3">SXP/RAL-2 family protein Ani s 5-like cation-binding domain-containing protein</fullName>
    </recommendedName>
</protein>
<evidence type="ECO:0000259" key="3">
    <source>
        <dbReference type="Pfam" id="PF02520"/>
    </source>
</evidence>
<keyword evidence="2" id="KW-0732">Signal</keyword>
<feature type="chain" id="PRO_5017946036" description="SXP/RAL-2 family protein Ani s 5-like cation-binding domain-containing protein" evidence="2">
    <location>
        <begin position="17"/>
        <end position="144"/>
    </location>
</feature>
<dbReference type="InterPro" id="IPR003677">
    <property type="entry name" value="ANIS5_cation-bd"/>
</dbReference>
<feature type="signal peptide" evidence="2">
    <location>
        <begin position="1"/>
        <end position="16"/>
    </location>
</feature>
<evidence type="ECO:0000313" key="5">
    <source>
        <dbReference type="Proteomes" id="UP000270094"/>
    </source>
</evidence>
<dbReference type="PANTHER" id="PTHR21593">
    <property type="entry name" value="PRION-LIKE- Q/N-RICH -DOMAIN-BEARING PROTEIN PROTEIN"/>
    <property type="match status" value="1"/>
</dbReference>
<evidence type="ECO:0000256" key="2">
    <source>
        <dbReference type="SAM" id="SignalP"/>
    </source>
</evidence>
<keyword evidence="1" id="KW-0175">Coiled coil</keyword>
<name>A0A3P7JM50_STRVU</name>
<gene>
    <name evidence="4" type="ORF">SVUK_LOCUS12245</name>
</gene>
<dbReference type="OrthoDB" id="5845888at2759"/>
<dbReference type="PANTHER" id="PTHR21593:SF36">
    <property type="entry name" value="DUF148 DOMAIN-CONTAINING PROTEIN-RELATED"/>
    <property type="match status" value="1"/>
</dbReference>
<sequence length="144" mass="16945">MTTLFIALVIVGVVLCREEDIHHGKQAPHRPAPPPFLRNVSAEARRNYYNILKKKNETIAQQKEEIRTWAETYGVKDQVEKFEANLTKHKMELQANVTELINKLPDLYKELVRVYNDEEQTPLQMKDALDKFKLESRKVRLVWD</sequence>
<evidence type="ECO:0000256" key="1">
    <source>
        <dbReference type="SAM" id="Coils"/>
    </source>
</evidence>
<keyword evidence="5" id="KW-1185">Reference proteome</keyword>
<dbReference type="EMBL" id="UYYB01098755">
    <property type="protein sequence ID" value="VDM77247.1"/>
    <property type="molecule type" value="Genomic_DNA"/>
</dbReference>
<feature type="coiled-coil region" evidence="1">
    <location>
        <begin position="52"/>
        <end position="110"/>
    </location>
</feature>
<feature type="domain" description="SXP/RAL-2 family protein Ani s 5-like cation-binding" evidence="3">
    <location>
        <begin position="43"/>
        <end position="134"/>
    </location>
</feature>
<reference evidence="4 5" key="1">
    <citation type="submission" date="2018-11" db="EMBL/GenBank/DDBJ databases">
        <authorList>
            <consortium name="Pathogen Informatics"/>
        </authorList>
    </citation>
    <scope>NUCLEOTIDE SEQUENCE [LARGE SCALE GENOMIC DNA]</scope>
</reference>
<dbReference type="InterPro" id="IPR052823">
    <property type="entry name" value="SXP/RAL-2_related"/>
</dbReference>
<dbReference type="Pfam" id="PF02520">
    <property type="entry name" value="ANIS5_cation-bd"/>
    <property type="match status" value="1"/>
</dbReference>
<organism evidence="4 5">
    <name type="scientific">Strongylus vulgaris</name>
    <name type="common">Blood worm</name>
    <dbReference type="NCBI Taxonomy" id="40348"/>
    <lineage>
        <taxon>Eukaryota</taxon>
        <taxon>Metazoa</taxon>
        <taxon>Ecdysozoa</taxon>
        <taxon>Nematoda</taxon>
        <taxon>Chromadorea</taxon>
        <taxon>Rhabditida</taxon>
        <taxon>Rhabditina</taxon>
        <taxon>Rhabditomorpha</taxon>
        <taxon>Strongyloidea</taxon>
        <taxon>Strongylidae</taxon>
        <taxon>Strongylus</taxon>
    </lineage>
</organism>
<dbReference type="AlphaFoldDB" id="A0A3P7JM50"/>
<dbReference type="Proteomes" id="UP000270094">
    <property type="component" value="Unassembled WGS sequence"/>
</dbReference>
<accession>A0A3P7JM50</accession>